<reference evidence="2 4" key="2">
    <citation type="submission" date="2018-11" db="EMBL/GenBank/DDBJ databases">
        <authorList>
            <consortium name="Pathogen Informatics"/>
        </authorList>
    </citation>
    <scope>NUCLEOTIDE SEQUENCE [LARGE SCALE GENOMIC DNA]</scope>
</reference>
<evidence type="ECO:0000313" key="4">
    <source>
        <dbReference type="Proteomes" id="UP000274756"/>
    </source>
</evidence>
<dbReference type="AlphaFoldDB" id="A0A0N4URZ2"/>
<protein>
    <submittedName>
        <fullName evidence="5">Craniofacial development protein 2-like</fullName>
    </submittedName>
</protein>
<name>A0A0N4URZ2_DRAME</name>
<reference evidence="5" key="1">
    <citation type="submission" date="2017-02" db="UniProtKB">
        <authorList>
            <consortium name="WormBaseParasite"/>
        </authorList>
    </citation>
    <scope>IDENTIFICATION</scope>
</reference>
<evidence type="ECO:0000313" key="5">
    <source>
        <dbReference type="WBParaSite" id="DME_0001082401-mRNA-1"/>
    </source>
</evidence>
<feature type="region of interest" description="Disordered" evidence="1">
    <location>
        <begin position="75"/>
        <end position="94"/>
    </location>
</feature>
<gene>
    <name evidence="2" type="ORF">DME_LOCUS4223</name>
</gene>
<dbReference type="WBParaSite" id="DME_0001082401-mRNA-1">
    <property type="protein sequence ID" value="DME_0001082401-mRNA-1"/>
    <property type="gene ID" value="DME_0001082401"/>
</dbReference>
<proteinExistence type="predicted"/>
<feature type="compositionally biased region" description="Basic and acidic residues" evidence="1">
    <location>
        <begin position="83"/>
        <end position="94"/>
    </location>
</feature>
<keyword evidence="4" id="KW-1185">Reference proteome</keyword>
<organism evidence="3 5">
    <name type="scientific">Dracunculus medinensis</name>
    <name type="common">Guinea worm</name>
    <dbReference type="NCBI Taxonomy" id="318479"/>
    <lineage>
        <taxon>Eukaryota</taxon>
        <taxon>Metazoa</taxon>
        <taxon>Ecdysozoa</taxon>
        <taxon>Nematoda</taxon>
        <taxon>Chromadorea</taxon>
        <taxon>Rhabditida</taxon>
        <taxon>Spirurina</taxon>
        <taxon>Dracunculoidea</taxon>
        <taxon>Dracunculidae</taxon>
        <taxon>Dracunculus</taxon>
    </lineage>
</organism>
<dbReference type="OrthoDB" id="5867484at2759"/>
<dbReference type="Proteomes" id="UP000038040">
    <property type="component" value="Unplaced"/>
</dbReference>
<sequence>MIEINKFYAELQLLTTSLPKHYDMIIIGGDWNTGVGHNATAVSEATVQLSEKATKARMILTAGCFEDLQRKQHNGTKSLLEQRSLESGDGDSIR</sequence>
<evidence type="ECO:0000313" key="2">
    <source>
        <dbReference type="EMBL" id="VDN54250.1"/>
    </source>
</evidence>
<accession>A0A0N4URZ2</accession>
<dbReference type="Proteomes" id="UP000274756">
    <property type="component" value="Unassembled WGS sequence"/>
</dbReference>
<dbReference type="EMBL" id="UYYG01000430">
    <property type="protein sequence ID" value="VDN54250.1"/>
    <property type="molecule type" value="Genomic_DNA"/>
</dbReference>
<evidence type="ECO:0000256" key="1">
    <source>
        <dbReference type="SAM" id="MobiDB-lite"/>
    </source>
</evidence>
<evidence type="ECO:0000313" key="3">
    <source>
        <dbReference type="Proteomes" id="UP000038040"/>
    </source>
</evidence>